<dbReference type="InterPro" id="IPR011991">
    <property type="entry name" value="ArsR-like_HTH"/>
</dbReference>
<dbReference type="RefSeq" id="WP_092285793.1">
    <property type="nucleotide sequence ID" value="NZ_FOPJ01000007.1"/>
</dbReference>
<dbReference type="STRING" id="185761.SAMN05660282_01379"/>
<evidence type="ECO:0000313" key="6">
    <source>
        <dbReference type="Proteomes" id="UP000199065"/>
    </source>
</evidence>
<gene>
    <name evidence="5" type="ORF">SAMN05660282_01379</name>
</gene>
<keyword evidence="6" id="KW-1185">Reference proteome</keyword>
<evidence type="ECO:0000256" key="3">
    <source>
        <dbReference type="ARBA" id="ARBA00023163"/>
    </source>
</evidence>
<accession>A0A1I2T7D3</accession>
<dbReference type="Gene3D" id="3.40.50.1360">
    <property type="match status" value="1"/>
</dbReference>
<evidence type="ECO:0000259" key="4">
    <source>
        <dbReference type="PROSITE" id="PS51000"/>
    </source>
</evidence>
<name>A0A1I2T7D3_9CORY</name>
<dbReference type="Gene3D" id="1.10.10.10">
    <property type="entry name" value="Winged helix-like DNA-binding domain superfamily/Winged helix DNA-binding domain"/>
    <property type="match status" value="1"/>
</dbReference>
<dbReference type="InterPro" id="IPR037171">
    <property type="entry name" value="NagB/RpiA_transferase-like"/>
</dbReference>
<reference evidence="5 6" key="1">
    <citation type="submission" date="2016-10" db="EMBL/GenBank/DDBJ databases">
        <authorList>
            <person name="de Groot N.N."/>
        </authorList>
    </citation>
    <scope>NUCLEOTIDE SEQUENCE [LARGE SCALE GENOMIC DNA]</scope>
    <source>
        <strain>J11</strain>
        <strain evidence="6">PG 39</strain>
    </source>
</reference>
<evidence type="ECO:0000256" key="2">
    <source>
        <dbReference type="ARBA" id="ARBA00023125"/>
    </source>
</evidence>
<dbReference type="InterPro" id="IPR050313">
    <property type="entry name" value="Carb_Metab_HTH_regulators"/>
</dbReference>
<dbReference type="CDD" id="cd00090">
    <property type="entry name" value="HTH_ARSR"/>
    <property type="match status" value="1"/>
</dbReference>
<dbReference type="AlphaFoldDB" id="A0A1I2T7D3"/>
<dbReference type="SMART" id="SM01134">
    <property type="entry name" value="DeoRC"/>
    <property type="match status" value="1"/>
</dbReference>
<dbReference type="PROSITE" id="PS51000">
    <property type="entry name" value="HTH_DEOR_2"/>
    <property type="match status" value="1"/>
</dbReference>
<dbReference type="SMART" id="SM00420">
    <property type="entry name" value="HTH_DEOR"/>
    <property type="match status" value="1"/>
</dbReference>
<feature type="domain" description="HTH deoR-type" evidence="4">
    <location>
        <begin position="2"/>
        <end position="57"/>
    </location>
</feature>
<keyword evidence="3" id="KW-0804">Transcription</keyword>
<dbReference type="GO" id="GO:0003677">
    <property type="term" value="F:DNA binding"/>
    <property type="evidence" value="ECO:0007669"/>
    <property type="project" value="UniProtKB-KW"/>
</dbReference>
<keyword evidence="1" id="KW-0805">Transcription regulation</keyword>
<dbReference type="InterPro" id="IPR014036">
    <property type="entry name" value="DeoR-like_C"/>
</dbReference>
<dbReference type="SUPFAM" id="SSF100950">
    <property type="entry name" value="NagB/RpiA/CoA transferase-like"/>
    <property type="match status" value="1"/>
</dbReference>
<dbReference type="Pfam" id="PF08220">
    <property type="entry name" value="HTH_DeoR"/>
    <property type="match status" value="1"/>
</dbReference>
<dbReference type="PANTHER" id="PTHR30363">
    <property type="entry name" value="HTH-TYPE TRANSCRIPTIONAL REGULATOR SRLR-RELATED"/>
    <property type="match status" value="1"/>
</dbReference>
<organism evidence="5 6">
    <name type="scientific">Corynebacterium spheniscorum</name>
    <dbReference type="NCBI Taxonomy" id="185761"/>
    <lineage>
        <taxon>Bacteria</taxon>
        <taxon>Bacillati</taxon>
        <taxon>Actinomycetota</taxon>
        <taxon>Actinomycetes</taxon>
        <taxon>Mycobacteriales</taxon>
        <taxon>Corynebacteriaceae</taxon>
        <taxon>Corynebacterium</taxon>
    </lineage>
</organism>
<dbReference type="InterPro" id="IPR018356">
    <property type="entry name" value="Tscrpt_reg_HTH_DeoR_CS"/>
</dbReference>
<dbReference type="EMBL" id="FOPJ01000007">
    <property type="protein sequence ID" value="SFG60852.1"/>
    <property type="molecule type" value="Genomic_DNA"/>
</dbReference>
<proteinExistence type="predicted"/>
<evidence type="ECO:0000256" key="1">
    <source>
        <dbReference type="ARBA" id="ARBA00023015"/>
    </source>
</evidence>
<sequence length="276" mass="29368">MRSERLNVIAEMLAVEGSVSVEQLVEELTISPATARRDLDALEEQGVARRTRGGALRATPVYDAAPKLRSTEQAAEKNLIARHCLSYLYPGIVVGLSGGSTVGTLAGAIATWASEQQQVDAHPSQPMVTVVTNAVDIAYALANAVNMKIVLIGGVLNGTSYELTGPFTQAILNQLSIDVAFLGANGIDENGPGTVDEFEASTNRLMSTRADKTIIVADHTKFGRRSFSTLGGVETVDAIVTDSGVDKQWRDTVTRRGYTVISVDAEGHTAHTGERK</sequence>
<dbReference type="InterPro" id="IPR036388">
    <property type="entry name" value="WH-like_DNA-bd_sf"/>
</dbReference>
<dbReference type="Proteomes" id="UP000199065">
    <property type="component" value="Unassembled WGS sequence"/>
</dbReference>
<dbReference type="PANTHER" id="PTHR30363:SF44">
    <property type="entry name" value="AGA OPERON TRANSCRIPTIONAL REPRESSOR-RELATED"/>
    <property type="match status" value="1"/>
</dbReference>
<keyword evidence="2" id="KW-0238">DNA-binding</keyword>
<dbReference type="SUPFAM" id="SSF46785">
    <property type="entry name" value="Winged helix' DNA-binding domain"/>
    <property type="match status" value="1"/>
</dbReference>
<dbReference type="InterPro" id="IPR036390">
    <property type="entry name" value="WH_DNA-bd_sf"/>
</dbReference>
<dbReference type="PROSITE" id="PS00894">
    <property type="entry name" value="HTH_DEOR_1"/>
    <property type="match status" value="1"/>
</dbReference>
<dbReference type="GO" id="GO:0003700">
    <property type="term" value="F:DNA-binding transcription factor activity"/>
    <property type="evidence" value="ECO:0007669"/>
    <property type="project" value="InterPro"/>
</dbReference>
<dbReference type="InterPro" id="IPR001034">
    <property type="entry name" value="DeoR_HTH"/>
</dbReference>
<dbReference type="PRINTS" id="PR00037">
    <property type="entry name" value="HTHLACR"/>
</dbReference>
<dbReference type="Pfam" id="PF00455">
    <property type="entry name" value="DeoRC"/>
    <property type="match status" value="1"/>
</dbReference>
<protein>
    <submittedName>
        <fullName evidence="5">Transcriptional regulator, DeoR family</fullName>
    </submittedName>
</protein>
<evidence type="ECO:0000313" key="5">
    <source>
        <dbReference type="EMBL" id="SFG60852.1"/>
    </source>
</evidence>